<dbReference type="Pfam" id="PF12872">
    <property type="entry name" value="OST-HTH"/>
    <property type="match status" value="1"/>
</dbReference>
<name>A0A7U4M156_9BACT</name>
<organism evidence="2 3">
    <name type="scientific">Sulfurovum lithotrophicum</name>
    <dbReference type="NCBI Taxonomy" id="206403"/>
    <lineage>
        <taxon>Bacteria</taxon>
        <taxon>Pseudomonadati</taxon>
        <taxon>Campylobacterota</taxon>
        <taxon>Epsilonproteobacteria</taxon>
        <taxon>Campylobacterales</taxon>
        <taxon>Sulfurovaceae</taxon>
        <taxon>Sulfurovum</taxon>
    </lineage>
</organism>
<dbReference type="CDD" id="cd11297">
    <property type="entry name" value="PIN_LabA-like_N_1"/>
    <property type="match status" value="1"/>
</dbReference>
<dbReference type="RefSeq" id="WP_046551033.1">
    <property type="nucleotide sequence ID" value="NZ_CP011308.1"/>
</dbReference>
<dbReference type="InterPro" id="IPR025605">
    <property type="entry name" value="OST-HTH/LOTUS_dom"/>
</dbReference>
<dbReference type="CDD" id="cd10146">
    <property type="entry name" value="LabA_like_C"/>
    <property type="match status" value="1"/>
</dbReference>
<feature type="domain" description="HTH OST-type" evidence="1">
    <location>
        <begin position="173"/>
        <end position="247"/>
    </location>
</feature>
<dbReference type="OrthoDB" id="9783963at2"/>
<dbReference type="PROSITE" id="PS51644">
    <property type="entry name" value="HTH_OST"/>
    <property type="match status" value="1"/>
</dbReference>
<sequence>MTKKEDHIALFIDCDNISHRSIEGIINELSKYGVVNIRQAYGNWTKDNLKNWEDKLLEFAIKPIQQFDYSKNKNATDILMTIDAIDLLHTKDIDAFAFATSDSDFTPVVMRVQAEGIKVFGFGEKKTPKPFMAACSQFIFTEKLMATSVVKHEDIPNAEATTPVRKSGKEMRQDTWLVNVLRNAVDHTMDEYGWANLADVGTYINNSTSFSPINYGYKKLSNLVKEIDLFDIAYDEHTKQLSIRDKRWKN</sequence>
<dbReference type="PANTHER" id="PTHR35811:SF1">
    <property type="entry name" value="HTH OST-TYPE DOMAIN-CONTAINING PROTEIN"/>
    <property type="match status" value="1"/>
</dbReference>
<accession>A0A7U4M156</accession>
<dbReference type="Proteomes" id="UP000034444">
    <property type="component" value="Chromosome"/>
</dbReference>
<evidence type="ECO:0000259" key="1">
    <source>
        <dbReference type="PROSITE" id="PS51644"/>
    </source>
</evidence>
<dbReference type="InterPro" id="IPR041966">
    <property type="entry name" value="LOTUS-like"/>
</dbReference>
<dbReference type="Gene3D" id="3.30.420.610">
    <property type="entry name" value="LOTUS domain-like"/>
    <property type="match status" value="1"/>
</dbReference>
<dbReference type="EMBL" id="CP011308">
    <property type="protein sequence ID" value="AKF24946.1"/>
    <property type="molecule type" value="Genomic_DNA"/>
</dbReference>
<reference evidence="2 3" key="1">
    <citation type="submission" date="2015-04" db="EMBL/GenBank/DDBJ databases">
        <title>Complete genome sequence of Sulfurovum lithotrophicum ATCC BAA-797T.</title>
        <authorList>
            <person name="Ahn J."/>
            <person name="Park G."/>
            <person name="Jeon W."/>
            <person name="Jang Y."/>
            <person name="Jang M."/>
            <person name="Lee H."/>
            <person name="Lee H."/>
        </authorList>
    </citation>
    <scope>NUCLEOTIDE SEQUENCE [LARGE SCALE GENOMIC DNA]</scope>
    <source>
        <strain evidence="3">ATCC BAA-797 / 42BKT</strain>
    </source>
</reference>
<gene>
    <name evidence="2" type="ORF">YH65_05740</name>
</gene>
<evidence type="ECO:0000313" key="3">
    <source>
        <dbReference type="Proteomes" id="UP000034444"/>
    </source>
</evidence>
<dbReference type="InterPro" id="IPR021139">
    <property type="entry name" value="NYN"/>
</dbReference>
<proteinExistence type="predicted"/>
<protein>
    <recommendedName>
        <fullName evidence="1">HTH OST-type domain-containing protein</fullName>
    </recommendedName>
</protein>
<evidence type="ECO:0000313" key="2">
    <source>
        <dbReference type="EMBL" id="AKF24946.1"/>
    </source>
</evidence>
<dbReference type="Pfam" id="PF01936">
    <property type="entry name" value="NYN"/>
    <property type="match status" value="1"/>
</dbReference>
<dbReference type="PANTHER" id="PTHR35811">
    <property type="entry name" value="SLR1870 PROTEIN"/>
    <property type="match status" value="1"/>
</dbReference>
<dbReference type="Gene3D" id="3.40.50.1010">
    <property type="entry name" value="5'-nuclease"/>
    <property type="match status" value="1"/>
</dbReference>
<dbReference type="KEGG" id="slh:YH65_05740"/>
<dbReference type="AlphaFoldDB" id="A0A7U4M156"/>
<keyword evidence="3" id="KW-1185">Reference proteome</keyword>
<dbReference type="GO" id="GO:0004540">
    <property type="term" value="F:RNA nuclease activity"/>
    <property type="evidence" value="ECO:0007669"/>
    <property type="project" value="InterPro"/>
</dbReference>
<reference evidence="3" key="2">
    <citation type="journal article" date="2017" name="Stand. Genomic Sci.">
        <title>Complete genome sequence of the sulfur-oxidizing chemolithoautotrophic Sulfurovum lithotrophicum 42BKTT.</title>
        <authorList>
            <person name="Jeon W."/>
            <person name="Priscilla L."/>
            <person name="Park G."/>
            <person name="Lee H."/>
            <person name="Lee N."/>
            <person name="Lee D."/>
            <person name="Kwon H."/>
            <person name="Ahn I."/>
            <person name="Lee C."/>
            <person name="Lee H."/>
            <person name="Ahn J."/>
        </authorList>
    </citation>
    <scope>NUCLEOTIDE SEQUENCE [LARGE SCALE GENOMIC DNA]</scope>
    <source>
        <strain evidence="3">ATCC BAA-797 / 42BKT</strain>
    </source>
</reference>